<protein>
    <submittedName>
        <fullName evidence="1">Uncharacterized protein</fullName>
    </submittedName>
</protein>
<organism evidence="1 2">
    <name type="scientific">Rangifer tarandus platyrhynchus</name>
    <name type="common">Svalbard reindeer</name>
    <dbReference type="NCBI Taxonomy" id="3082113"/>
    <lineage>
        <taxon>Eukaryota</taxon>
        <taxon>Metazoa</taxon>
        <taxon>Chordata</taxon>
        <taxon>Craniata</taxon>
        <taxon>Vertebrata</taxon>
        <taxon>Euteleostomi</taxon>
        <taxon>Mammalia</taxon>
        <taxon>Eutheria</taxon>
        <taxon>Laurasiatheria</taxon>
        <taxon>Artiodactyla</taxon>
        <taxon>Ruminantia</taxon>
        <taxon>Pecora</taxon>
        <taxon>Cervidae</taxon>
        <taxon>Odocoileinae</taxon>
        <taxon>Rangifer</taxon>
    </lineage>
</organism>
<evidence type="ECO:0000313" key="1">
    <source>
        <dbReference type="EMBL" id="CAI9696969.1"/>
    </source>
</evidence>
<accession>A0ACB0E995</accession>
<name>A0ACB0E995_RANTA</name>
<proteinExistence type="predicted"/>
<reference evidence="1" key="1">
    <citation type="submission" date="2023-05" db="EMBL/GenBank/DDBJ databases">
        <authorList>
            <consortium name="ELIXIR-Norway"/>
        </authorList>
    </citation>
    <scope>NUCLEOTIDE SEQUENCE</scope>
</reference>
<dbReference type="EMBL" id="OX596101">
    <property type="protein sequence ID" value="CAI9696969.1"/>
    <property type="molecule type" value="Genomic_DNA"/>
</dbReference>
<sequence>MDQPGAQATFFASSSTRLPPRSLKASSASLDGGTLTPLLAKPSSGRPSLSHPLTAKQFMEEGGNLGAQDLHAPRQSPTANLHPAFKNTLIFQGPLPRQSLGNPTNQPLFTIISQWTFQQSGRKVPDPGGHRAMPFSEVSVRRPGSGVGPQFLRWGPVWARVFPAVPDREDPSQARAGERARPGWGRLCGQVAGGGVGVAPVPAPETGKRQAERWARLQPPRPTPTPPSGCGPRRPEARTPQGRPPRPRPAARGSEDPTGGRAPPRPGRPRLSPPGAGARSPAGPLRSARLPLLPLRRPSGRAAAGRIARCRRGRQSGRRRPPLAAQPSPEPATSRSGGSAACRHPARFPPETLKTRRHPTAGARLLTRLWESAARRPGNAGRK</sequence>
<gene>
    <name evidence="1" type="ORF">MRATA1EN3_LOCUS8182</name>
</gene>
<dbReference type="Proteomes" id="UP001162501">
    <property type="component" value="Chromosome 17"/>
</dbReference>
<evidence type="ECO:0000313" key="2">
    <source>
        <dbReference type="Proteomes" id="UP001162501"/>
    </source>
</evidence>